<organism evidence="3 4">
    <name type="scientific">Anthropogastromicrobium aceti</name>
    <dbReference type="NCBI Taxonomy" id="2981768"/>
    <lineage>
        <taxon>Bacteria</taxon>
        <taxon>Bacillati</taxon>
        <taxon>Bacillota</taxon>
        <taxon>Clostridia</taxon>
        <taxon>Lachnospirales</taxon>
        <taxon>Lachnospiraceae</taxon>
        <taxon>Anthropogastromicrobium</taxon>
    </lineage>
</organism>
<dbReference type="PANTHER" id="PTHR31988">
    <property type="entry name" value="ESTERASE, PUTATIVE (DUF303)-RELATED"/>
    <property type="match status" value="1"/>
</dbReference>
<evidence type="ECO:0000256" key="1">
    <source>
        <dbReference type="ARBA" id="ARBA00022801"/>
    </source>
</evidence>
<gene>
    <name evidence="3" type="ORF">LKD48_09525</name>
</gene>
<dbReference type="RefSeq" id="WP_308731884.1">
    <property type="nucleotide sequence ID" value="NZ_JAJEQN010000022.1"/>
</dbReference>
<keyword evidence="4" id="KW-1185">Reference proteome</keyword>
<evidence type="ECO:0000259" key="2">
    <source>
        <dbReference type="Pfam" id="PF03629"/>
    </source>
</evidence>
<reference evidence="3 4" key="1">
    <citation type="submission" date="2021-10" db="EMBL/GenBank/DDBJ databases">
        <title>Anaerobic single-cell dispensing facilitates the cultivation of human gut bacteria.</title>
        <authorList>
            <person name="Afrizal A."/>
        </authorList>
    </citation>
    <scope>NUCLEOTIDE SEQUENCE [LARGE SCALE GENOMIC DNA]</scope>
    <source>
        <strain evidence="3 4">CLA-AA-H224</strain>
    </source>
</reference>
<accession>A0AAE3E5U5</accession>
<dbReference type="InterPro" id="IPR036514">
    <property type="entry name" value="SGNH_hydro_sf"/>
</dbReference>
<keyword evidence="1" id="KW-0378">Hydrolase</keyword>
<dbReference type="AlphaFoldDB" id="A0AAE3E5U5"/>
<dbReference type="Proteomes" id="UP001198200">
    <property type="component" value="Unassembled WGS sequence"/>
</dbReference>
<name>A0AAE3E5U5_9FIRM</name>
<evidence type="ECO:0000313" key="4">
    <source>
        <dbReference type="Proteomes" id="UP001198200"/>
    </source>
</evidence>
<dbReference type="InterPro" id="IPR052940">
    <property type="entry name" value="Carb_Esterase_6"/>
</dbReference>
<feature type="domain" description="Sialate O-acetylesterase" evidence="2">
    <location>
        <begin position="4"/>
        <end position="246"/>
    </location>
</feature>
<dbReference type="PANTHER" id="PTHR31988:SF19">
    <property type="entry name" value="9-O-ACETYL-N-ACETYLNEURAMINIC ACID DEACETYLASE-RELATED"/>
    <property type="match status" value="1"/>
</dbReference>
<sequence>MTTYDLFLFAGQSNMAGRGIACTQFPEGAPDLISGAGAEFRAISDPNRLYPIAEPFGALENNPTGIFEPGMKTGSLVTSFVNTYFQNTGVPVLGLSSSKGGSVIANWQDHDDYLTDTITRLKSAQTFCEQHNITLRHQYLLWCQGESDGDHHTSADEYTKQFMQMYEKLKAVGITHCFLIGIGAYNGTADDICYNEIRNAQYSFAEHRKDITVVSRLFETMKARGLMKDSFHYYQAGYNEVGKDAAINTAKYVLTTAE</sequence>
<dbReference type="Pfam" id="PF03629">
    <property type="entry name" value="SASA"/>
    <property type="match status" value="1"/>
</dbReference>
<dbReference type="InterPro" id="IPR005181">
    <property type="entry name" value="SASA"/>
</dbReference>
<dbReference type="EMBL" id="JAJEQN010000022">
    <property type="protein sequence ID" value="MCC2221871.1"/>
    <property type="molecule type" value="Genomic_DNA"/>
</dbReference>
<proteinExistence type="predicted"/>
<dbReference type="Gene3D" id="3.40.50.1110">
    <property type="entry name" value="SGNH hydrolase"/>
    <property type="match status" value="1"/>
</dbReference>
<dbReference type="GO" id="GO:0016787">
    <property type="term" value="F:hydrolase activity"/>
    <property type="evidence" value="ECO:0007669"/>
    <property type="project" value="UniProtKB-KW"/>
</dbReference>
<dbReference type="SUPFAM" id="SSF52266">
    <property type="entry name" value="SGNH hydrolase"/>
    <property type="match status" value="1"/>
</dbReference>
<comment type="caution">
    <text evidence="3">The sequence shown here is derived from an EMBL/GenBank/DDBJ whole genome shotgun (WGS) entry which is preliminary data.</text>
</comment>
<evidence type="ECO:0000313" key="3">
    <source>
        <dbReference type="EMBL" id="MCC2221871.1"/>
    </source>
</evidence>
<protein>
    <submittedName>
        <fullName evidence="3">Sialate O-acetylesterase</fullName>
    </submittedName>
</protein>